<dbReference type="Proteomes" id="UP001141950">
    <property type="component" value="Unassembled WGS sequence"/>
</dbReference>
<keyword evidence="9" id="KW-0812">Transmembrane</keyword>
<keyword evidence="8" id="KW-0902">Two-component regulatory system</keyword>
<dbReference type="Pfam" id="PF02518">
    <property type="entry name" value="HATPase_c"/>
    <property type="match status" value="1"/>
</dbReference>
<dbReference type="GO" id="GO:0005524">
    <property type="term" value="F:ATP binding"/>
    <property type="evidence" value="ECO:0007669"/>
    <property type="project" value="UniProtKB-KW"/>
</dbReference>
<dbReference type="InterPro" id="IPR004358">
    <property type="entry name" value="Sig_transdc_His_kin-like_C"/>
</dbReference>
<dbReference type="Gene3D" id="3.30.565.10">
    <property type="entry name" value="Histidine kinase-like ATPase, C-terminal domain"/>
    <property type="match status" value="1"/>
</dbReference>
<evidence type="ECO:0000259" key="11">
    <source>
        <dbReference type="PROSITE" id="PS50109"/>
    </source>
</evidence>
<dbReference type="Pfam" id="PF00512">
    <property type="entry name" value="HisKA"/>
    <property type="match status" value="1"/>
</dbReference>
<sequence length="637" mass="71963">MNQAFRRVFAWLMPAMLLVLVALLPQAASAKEAAQSEMAIKEWQMLWEQPGEELNIEQVSSLPDGQGWLSVQAGGDYPEPPPDVRSAWIKLKLPELTQMRPALDMNQLFAYDVVIYLDGNIVYERYRDYVYQRNEILLPLGRSESSKDLYLKLSTGLNQLGFYQAPVIGEYDDFSKQYIIRDLDDLILGSSLIFIAFFMMASVLFLNRAFQPGWNSLFMVMLSVGVMILTYSAFLDKYFPEYGQLFIDLFDLASRLLMLSLFFFFEKIFGRGPFGLIRIFRNIQIAGATILIALLLLKPYSEWIDDLAGDASFLFFVFSIVVGNILILASLFYELRRKNREAIIMLAGIGLFAGIGMIEIAIYFATASMYKLVFWKFGVLFFLASLVILLVRKVMSGYKQALQYSKQIEIFNNQLQRSEKIELISHLAASIAHEVRNPLQVTRGFLQLLGEKASDNKAKDYMSLAINELDRASEIITDFLTFAKPDQNGLVKLDTIEEVQQIVAILSPLATMQGGILKIQGEKNLYVRGNSSRFKQALINIIKNSIEALGENGEVEIAVAKEKELNTIIIVIRDNGEGIDNEDLQRLGEPYYSKKTKGTGLGLMVTYRIIESMNGEIAFSSTKGMGTEVCIRIPQAM</sequence>
<dbReference type="InterPro" id="IPR005467">
    <property type="entry name" value="His_kinase_dom"/>
</dbReference>
<comment type="catalytic activity">
    <reaction evidence="1">
        <text>ATP + protein L-histidine = ADP + protein N-phospho-L-histidine.</text>
        <dbReference type="EC" id="2.7.13.3"/>
    </reaction>
</comment>
<keyword evidence="9" id="KW-0472">Membrane</keyword>
<dbReference type="PROSITE" id="PS50109">
    <property type="entry name" value="HIS_KIN"/>
    <property type="match status" value="1"/>
</dbReference>
<dbReference type="SMART" id="SM00387">
    <property type="entry name" value="HATPase_c"/>
    <property type="match status" value="1"/>
</dbReference>
<feature type="transmembrane region" description="Helical" evidence="9">
    <location>
        <begin position="186"/>
        <end position="206"/>
    </location>
</feature>
<dbReference type="AlphaFoldDB" id="A0A9X2MNT3"/>
<evidence type="ECO:0000256" key="7">
    <source>
        <dbReference type="ARBA" id="ARBA00022840"/>
    </source>
</evidence>
<evidence type="ECO:0000256" key="2">
    <source>
        <dbReference type="ARBA" id="ARBA00012438"/>
    </source>
</evidence>
<keyword evidence="3" id="KW-0597">Phosphoprotein</keyword>
<protein>
    <recommendedName>
        <fullName evidence="2">histidine kinase</fullName>
        <ecNumber evidence="2">2.7.13.3</ecNumber>
    </recommendedName>
</protein>
<dbReference type="InterPro" id="IPR003594">
    <property type="entry name" value="HATPase_dom"/>
</dbReference>
<dbReference type="SUPFAM" id="SSF47384">
    <property type="entry name" value="Homodimeric domain of signal transducing histidine kinase"/>
    <property type="match status" value="1"/>
</dbReference>
<evidence type="ECO:0000256" key="3">
    <source>
        <dbReference type="ARBA" id="ARBA00022553"/>
    </source>
</evidence>
<dbReference type="InterPro" id="IPR003661">
    <property type="entry name" value="HisK_dim/P_dom"/>
</dbReference>
<dbReference type="PRINTS" id="PR00344">
    <property type="entry name" value="BCTRLSENSOR"/>
</dbReference>
<feature type="signal peptide" evidence="10">
    <location>
        <begin position="1"/>
        <end position="30"/>
    </location>
</feature>
<accession>A0A9X2MNT3</accession>
<proteinExistence type="predicted"/>
<evidence type="ECO:0000313" key="12">
    <source>
        <dbReference type="EMBL" id="MCR2803477.1"/>
    </source>
</evidence>
<keyword evidence="7" id="KW-0067">ATP-binding</keyword>
<evidence type="ECO:0000256" key="4">
    <source>
        <dbReference type="ARBA" id="ARBA00022679"/>
    </source>
</evidence>
<evidence type="ECO:0000256" key="6">
    <source>
        <dbReference type="ARBA" id="ARBA00022777"/>
    </source>
</evidence>
<feature type="domain" description="Histidine kinase" evidence="11">
    <location>
        <begin position="430"/>
        <end position="637"/>
    </location>
</feature>
<feature type="transmembrane region" description="Helical" evidence="9">
    <location>
        <begin position="246"/>
        <end position="265"/>
    </location>
</feature>
<evidence type="ECO:0000256" key="5">
    <source>
        <dbReference type="ARBA" id="ARBA00022741"/>
    </source>
</evidence>
<dbReference type="InterPro" id="IPR036097">
    <property type="entry name" value="HisK_dim/P_sf"/>
</dbReference>
<keyword evidence="13" id="KW-1185">Reference proteome</keyword>
<dbReference type="GO" id="GO:0000155">
    <property type="term" value="F:phosphorelay sensor kinase activity"/>
    <property type="evidence" value="ECO:0007669"/>
    <property type="project" value="InterPro"/>
</dbReference>
<dbReference type="PANTHER" id="PTHR43065:SF46">
    <property type="entry name" value="C4-DICARBOXYLATE TRANSPORT SENSOR PROTEIN DCTB"/>
    <property type="match status" value="1"/>
</dbReference>
<dbReference type="EC" id="2.7.13.3" evidence="2"/>
<dbReference type="SMART" id="SM00388">
    <property type="entry name" value="HisKA"/>
    <property type="match status" value="1"/>
</dbReference>
<evidence type="ECO:0000256" key="9">
    <source>
        <dbReference type="SAM" id="Phobius"/>
    </source>
</evidence>
<feature type="transmembrane region" description="Helical" evidence="9">
    <location>
        <begin position="372"/>
        <end position="391"/>
    </location>
</feature>
<dbReference type="CDD" id="cd00082">
    <property type="entry name" value="HisKA"/>
    <property type="match status" value="1"/>
</dbReference>
<feature type="chain" id="PRO_5040863279" description="histidine kinase" evidence="10">
    <location>
        <begin position="31"/>
        <end position="637"/>
    </location>
</feature>
<evidence type="ECO:0000256" key="10">
    <source>
        <dbReference type="SAM" id="SignalP"/>
    </source>
</evidence>
<dbReference type="Gene3D" id="1.10.287.130">
    <property type="match status" value="1"/>
</dbReference>
<comment type="caution">
    <text evidence="12">The sequence shown here is derived from an EMBL/GenBank/DDBJ whole genome shotgun (WGS) entry which is preliminary data.</text>
</comment>
<keyword evidence="4" id="KW-0808">Transferase</keyword>
<feature type="transmembrane region" description="Helical" evidence="9">
    <location>
        <begin position="213"/>
        <end position="234"/>
    </location>
</feature>
<reference evidence="12" key="1">
    <citation type="submission" date="2022-08" db="EMBL/GenBank/DDBJ databases">
        <title>The genomic sequence of strain Paenibacillus sp. SCIV0701.</title>
        <authorList>
            <person name="Zhao H."/>
        </authorList>
    </citation>
    <scope>NUCLEOTIDE SEQUENCE</scope>
    <source>
        <strain evidence="12">SCIV0701</strain>
    </source>
</reference>
<feature type="transmembrane region" description="Helical" evidence="9">
    <location>
        <begin position="342"/>
        <end position="366"/>
    </location>
</feature>
<dbReference type="InterPro" id="IPR036890">
    <property type="entry name" value="HATPase_C_sf"/>
</dbReference>
<organism evidence="12 13">
    <name type="scientific">Paenibacillus soyae</name>
    <dbReference type="NCBI Taxonomy" id="2969249"/>
    <lineage>
        <taxon>Bacteria</taxon>
        <taxon>Bacillati</taxon>
        <taxon>Bacillota</taxon>
        <taxon>Bacilli</taxon>
        <taxon>Bacillales</taxon>
        <taxon>Paenibacillaceae</taxon>
        <taxon>Paenibacillus</taxon>
    </lineage>
</organism>
<evidence type="ECO:0000256" key="8">
    <source>
        <dbReference type="ARBA" id="ARBA00023012"/>
    </source>
</evidence>
<evidence type="ECO:0000256" key="1">
    <source>
        <dbReference type="ARBA" id="ARBA00000085"/>
    </source>
</evidence>
<gene>
    <name evidence="12" type="ORF">NQZ67_06215</name>
</gene>
<name>A0A9X2MNT3_9BACL</name>
<keyword evidence="10" id="KW-0732">Signal</keyword>
<dbReference type="SUPFAM" id="SSF55874">
    <property type="entry name" value="ATPase domain of HSP90 chaperone/DNA topoisomerase II/histidine kinase"/>
    <property type="match status" value="1"/>
</dbReference>
<evidence type="ECO:0000313" key="13">
    <source>
        <dbReference type="Proteomes" id="UP001141950"/>
    </source>
</evidence>
<dbReference type="PANTHER" id="PTHR43065">
    <property type="entry name" value="SENSOR HISTIDINE KINASE"/>
    <property type="match status" value="1"/>
</dbReference>
<keyword evidence="9" id="KW-1133">Transmembrane helix</keyword>
<keyword evidence="6 12" id="KW-0418">Kinase</keyword>
<dbReference type="RefSeq" id="WP_257443784.1">
    <property type="nucleotide sequence ID" value="NZ_JANIPJ010000003.1"/>
</dbReference>
<keyword evidence="5" id="KW-0547">Nucleotide-binding</keyword>
<feature type="transmembrane region" description="Helical" evidence="9">
    <location>
        <begin position="313"/>
        <end position="335"/>
    </location>
</feature>
<dbReference type="EMBL" id="JANIPJ010000003">
    <property type="protein sequence ID" value="MCR2803477.1"/>
    <property type="molecule type" value="Genomic_DNA"/>
</dbReference>
<feature type="transmembrane region" description="Helical" evidence="9">
    <location>
        <begin position="285"/>
        <end position="301"/>
    </location>
</feature>